<dbReference type="EMBL" id="KX035226">
    <property type="protein sequence ID" value="AOY39848.1"/>
    <property type="molecule type" value="Genomic_DNA"/>
</dbReference>
<evidence type="ECO:0000256" key="7">
    <source>
        <dbReference type="ARBA" id="ARBA00022692"/>
    </source>
</evidence>
<dbReference type="AlphaFoldDB" id="A0A343A5L9"/>
<organism evidence="17">
    <name type="scientific">Tomicus piniperda</name>
    <name type="common">common pine shoot beetle</name>
    <dbReference type="NCBI Taxonomy" id="143020"/>
    <lineage>
        <taxon>Eukaryota</taxon>
        <taxon>Metazoa</taxon>
        <taxon>Ecdysozoa</taxon>
        <taxon>Arthropoda</taxon>
        <taxon>Hexapoda</taxon>
        <taxon>Insecta</taxon>
        <taxon>Pterygota</taxon>
        <taxon>Neoptera</taxon>
        <taxon>Endopterygota</taxon>
        <taxon>Coleoptera</taxon>
        <taxon>Polyphaga</taxon>
        <taxon>Cucujiformia</taxon>
        <taxon>Curculionidae</taxon>
        <taxon>Scolytinae</taxon>
        <taxon>Tomicus</taxon>
    </lineage>
</organism>
<evidence type="ECO:0000256" key="8">
    <source>
        <dbReference type="ARBA" id="ARBA00022967"/>
    </source>
</evidence>
<keyword evidence="11" id="KW-0520">NAD</keyword>
<comment type="catalytic activity">
    <reaction evidence="15">
        <text>a ubiquinone + NADH + 5 H(+)(in) = a ubiquinol + NAD(+) + 4 H(+)(out)</text>
        <dbReference type="Rhea" id="RHEA:29091"/>
        <dbReference type="Rhea" id="RHEA-COMP:9565"/>
        <dbReference type="Rhea" id="RHEA-COMP:9566"/>
        <dbReference type="ChEBI" id="CHEBI:15378"/>
        <dbReference type="ChEBI" id="CHEBI:16389"/>
        <dbReference type="ChEBI" id="CHEBI:17976"/>
        <dbReference type="ChEBI" id="CHEBI:57540"/>
        <dbReference type="ChEBI" id="CHEBI:57945"/>
        <dbReference type="EC" id="7.1.1.2"/>
    </reaction>
</comment>
<evidence type="ECO:0000256" key="15">
    <source>
        <dbReference type="ARBA" id="ARBA00049551"/>
    </source>
</evidence>
<dbReference type="InterPro" id="IPR050269">
    <property type="entry name" value="ComplexI_Subunit6"/>
</dbReference>
<evidence type="ECO:0000256" key="13">
    <source>
        <dbReference type="ARBA" id="ARBA00023136"/>
    </source>
</evidence>
<evidence type="ECO:0000256" key="10">
    <source>
        <dbReference type="ARBA" id="ARBA00022989"/>
    </source>
</evidence>
<evidence type="ECO:0000256" key="14">
    <source>
        <dbReference type="ARBA" id="ARBA00031019"/>
    </source>
</evidence>
<name>A0A343A5L9_9CUCU</name>
<dbReference type="PANTHER" id="PTHR11435">
    <property type="entry name" value="NADH UBIQUINONE OXIDOREDUCTASE SUBUNIT ND6"/>
    <property type="match status" value="1"/>
</dbReference>
<evidence type="ECO:0000256" key="2">
    <source>
        <dbReference type="ARBA" id="ARBA00005698"/>
    </source>
</evidence>
<dbReference type="PANTHER" id="PTHR11435:SF1">
    <property type="entry name" value="NADH-UBIQUINONE OXIDOREDUCTASE CHAIN 6"/>
    <property type="match status" value="1"/>
</dbReference>
<accession>A0A343A5L9</accession>
<comment type="similarity">
    <text evidence="2">Belongs to the complex I subunit 6 family.</text>
</comment>
<evidence type="ECO:0000313" key="17">
    <source>
        <dbReference type="EMBL" id="AOY39848.1"/>
    </source>
</evidence>
<evidence type="ECO:0000256" key="16">
    <source>
        <dbReference type="SAM" id="Phobius"/>
    </source>
</evidence>
<evidence type="ECO:0000256" key="5">
    <source>
        <dbReference type="ARBA" id="ARBA00022448"/>
    </source>
</evidence>
<comment type="subcellular location">
    <subcellularLocation>
        <location evidence="1">Mitochondrion membrane</location>
        <topology evidence="1">Multi-pass membrane protein</topology>
    </subcellularLocation>
</comment>
<evidence type="ECO:0000256" key="12">
    <source>
        <dbReference type="ARBA" id="ARBA00023128"/>
    </source>
</evidence>
<keyword evidence="10 16" id="KW-1133">Transmembrane helix</keyword>
<keyword evidence="12 17" id="KW-0496">Mitochondrion</keyword>
<feature type="transmembrane region" description="Helical" evidence="16">
    <location>
        <begin position="78"/>
        <end position="98"/>
    </location>
</feature>
<proteinExistence type="inferred from homology"/>
<dbReference type="EC" id="7.1.1.2" evidence="3"/>
<evidence type="ECO:0000256" key="4">
    <source>
        <dbReference type="ARBA" id="ARBA00021095"/>
    </source>
</evidence>
<gene>
    <name evidence="17" type="primary">nad6</name>
</gene>
<feature type="transmembrane region" description="Helical" evidence="16">
    <location>
        <begin position="47"/>
        <end position="66"/>
    </location>
</feature>
<geneLocation type="mitochondrion" evidence="17"/>
<evidence type="ECO:0000256" key="6">
    <source>
        <dbReference type="ARBA" id="ARBA00022660"/>
    </source>
</evidence>
<keyword evidence="5" id="KW-0813">Transport</keyword>
<dbReference type="GO" id="GO:0008137">
    <property type="term" value="F:NADH dehydrogenase (ubiquinone) activity"/>
    <property type="evidence" value="ECO:0007669"/>
    <property type="project" value="UniProtKB-EC"/>
</dbReference>
<keyword evidence="13 16" id="KW-0472">Membrane</keyword>
<keyword evidence="7 16" id="KW-0812">Transmembrane</keyword>
<feature type="transmembrane region" description="Helical" evidence="16">
    <location>
        <begin position="133"/>
        <end position="154"/>
    </location>
</feature>
<keyword evidence="9" id="KW-0249">Electron transport</keyword>
<evidence type="ECO:0000256" key="1">
    <source>
        <dbReference type="ARBA" id="ARBA00004225"/>
    </source>
</evidence>
<evidence type="ECO:0000256" key="9">
    <source>
        <dbReference type="ARBA" id="ARBA00022982"/>
    </source>
</evidence>
<sequence length="164" mass="19375">MFSLNWLLSISFIYMKHPLTLGFILLTQIILMSLSSGLLYYNFWFCYIIFLVMISGLLIMFIYMTSIASNEKFNMPKLNNTLILFIIIMIMMISMIMMDKFYFNMNGNYLTNQSYSLLFNNLSLSKFYSMPHFYLTISLMSYLLLTLIVIVKITEIQKGPLRQK</sequence>
<keyword evidence="6" id="KW-0679">Respiratory chain</keyword>
<protein>
    <recommendedName>
        <fullName evidence="4">NADH-ubiquinone oxidoreductase chain 6</fullName>
        <ecNumber evidence="3">7.1.1.2</ecNumber>
    </recommendedName>
    <alternativeName>
        <fullName evidence="14">NADH dehydrogenase subunit 6</fullName>
    </alternativeName>
</protein>
<evidence type="ECO:0000256" key="11">
    <source>
        <dbReference type="ARBA" id="ARBA00023027"/>
    </source>
</evidence>
<evidence type="ECO:0000256" key="3">
    <source>
        <dbReference type="ARBA" id="ARBA00012944"/>
    </source>
</evidence>
<keyword evidence="8" id="KW-1278">Translocase</keyword>
<reference evidence="17" key="1">
    <citation type="submission" date="2016-04" db="EMBL/GenBank/DDBJ databases">
        <title>Mitochondria of Scolytid beetles.</title>
        <authorList>
            <person name="Miller K."/>
            <person name="Linard B."/>
            <person name="Vogler A.P."/>
        </authorList>
    </citation>
    <scope>NUCLEOTIDE SEQUENCE</scope>
</reference>
<dbReference type="GO" id="GO:0031966">
    <property type="term" value="C:mitochondrial membrane"/>
    <property type="evidence" value="ECO:0007669"/>
    <property type="project" value="UniProtKB-SubCell"/>
</dbReference>